<sequence>MNHSDTLSEHYLRIVQSPLSAGSYSGSDIRFSEEFEALETRLNAEQSILSSVNVDWLKVSEESERILRDQSRDLRVACWLTWALYKSEAFPGLLAGIGMLRYLCEHHWPELYPAKHRTRIAALAWILPRLEKILIDEVSIKQQVTLFRRLSEHLEALDEVLRRHLGEEAPLILPIRRRLVRMLQTASQNERKPMTIAAQVKEVATQLFSHSSVDSDKDARKVLGTQQDITQSLCAWWLKQKATDVRALRLNRTVLWLMIDAAPACNAERITSLRGLSVDRVSDYKLRFEKGIYADLIVDMELSIARSPYWFDGQRMVWESLQALEAELSMREVEIQFALFLQRIPGIAELRFHDGVPFADDATQNWISTYVMPHVLPAESDLAQVNTGDQPAWNVVLNEMIQRLHKDGLKSAVKELARHLSSARSERERFFWQFSIARICHRAKKYELARVQLELLDQQLERRGLECWEPEAFLDVSRLLYSCHEKIPPDRVSRVSKDEIYRRLCQYDFEAVLNKT</sequence>
<dbReference type="PATRIC" id="fig|251707.3.peg.4255"/>
<dbReference type="PANTHER" id="PTHR37024">
    <property type="entry name" value="TYPE VI SECRETION SYSTEM DUF2094 AND IMPA-RELATED DOMAIN PROTEIN"/>
    <property type="match status" value="1"/>
</dbReference>
<dbReference type="NCBIfam" id="TIGR03362">
    <property type="entry name" value="VI_chp_7"/>
    <property type="match status" value="1"/>
</dbReference>
<dbReference type="RefSeq" id="WP_057408996.1">
    <property type="nucleotide sequence ID" value="NZ_LJRC01000108.1"/>
</dbReference>
<evidence type="ECO:0000259" key="1">
    <source>
        <dbReference type="Pfam" id="PF06812"/>
    </source>
</evidence>
<feature type="domain" description="ImpA N-terminal" evidence="1">
    <location>
        <begin position="18"/>
        <end position="126"/>
    </location>
</feature>
<comment type="caution">
    <text evidence="2">The sequence shown here is derived from an EMBL/GenBank/DDBJ whole genome shotgun (WGS) entry which is preliminary data.</text>
</comment>
<proteinExistence type="predicted"/>
<protein>
    <recommendedName>
        <fullName evidence="1">ImpA N-terminal domain-containing protein</fullName>
    </recommendedName>
</protein>
<evidence type="ECO:0000313" key="2">
    <source>
        <dbReference type="EMBL" id="KPY37827.1"/>
    </source>
</evidence>
<organism evidence="2 3">
    <name type="scientific">Pseudomonas syringae pv. primulae</name>
    <dbReference type="NCBI Taxonomy" id="251707"/>
    <lineage>
        <taxon>Bacteria</taxon>
        <taxon>Pseudomonadati</taxon>
        <taxon>Pseudomonadota</taxon>
        <taxon>Gammaproteobacteria</taxon>
        <taxon>Pseudomonadales</taxon>
        <taxon>Pseudomonadaceae</taxon>
        <taxon>Pseudomonas</taxon>
    </lineage>
</organism>
<dbReference type="InterPro" id="IPR017739">
    <property type="entry name" value="T6SS-assoc_VCA0119"/>
</dbReference>
<dbReference type="Proteomes" id="UP000050562">
    <property type="component" value="Unassembled WGS sequence"/>
</dbReference>
<dbReference type="InterPro" id="IPR010657">
    <property type="entry name" value="ImpA_N"/>
</dbReference>
<dbReference type="PANTHER" id="PTHR37024:SF5">
    <property type="entry name" value="IMPA N-TERMINAL DOMAIN-CONTAINING PROTEIN"/>
    <property type="match status" value="1"/>
</dbReference>
<dbReference type="Pfam" id="PF06812">
    <property type="entry name" value="ImpA_N"/>
    <property type="match status" value="1"/>
</dbReference>
<accession>A0A0P9YQ75</accession>
<reference evidence="2 3" key="1">
    <citation type="submission" date="2015-09" db="EMBL/GenBank/DDBJ databases">
        <title>Genome announcement of multiple Pseudomonas syringae strains.</title>
        <authorList>
            <person name="Thakur S."/>
            <person name="Wang P.W."/>
            <person name="Gong Y."/>
            <person name="Weir B.S."/>
            <person name="Guttman D.S."/>
        </authorList>
    </citation>
    <scope>NUCLEOTIDE SEQUENCE [LARGE SCALE GENOMIC DNA]</scope>
    <source>
        <strain evidence="2 3">ICMP3956</strain>
    </source>
</reference>
<name>A0A0P9YQ75_9PSED</name>
<gene>
    <name evidence="2" type="ORF">ALO52_03225</name>
</gene>
<dbReference type="Pfam" id="PF16989">
    <property type="entry name" value="T6SS_VasJ"/>
    <property type="match status" value="1"/>
</dbReference>
<evidence type="ECO:0000313" key="3">
    <source>
        <dbReference type="Proteomes" id="UP000050562"/>
    </source>
</evidence>
<dbReference type="AlphaFoldDB" id="A0A0P9YQ75"/>
<dbReference type="EMBL" id="LJRC01000108">
    <property type="protein sequence ID" value="KPY37827.1"/>
    <property type="molecule type" value="Genomic_DNA"/>
</dbReference>